<sequence>MGIINRTPDSFYPPARHLELDDALSRAASMISEGVDIIDVGGVRAGQEGDWVTEAVEIDRVRPFLVALRLAHPELLISLDTWRAEVADACAGLVDLVNDTWAGADAGLVAVAAEQGAGYVVSHTGGLAPRTDPTGVYYGPGDGVVEHVLSGLAEGAKRAVSAGVASEAVLVDPTLDFGKRTVDSLRLVAATGRFLALGHPVLMAISRKDFVGETLDLPADERLEGTLAATAVAAWQGATVFRAHDVRATRRVVDMVASIRGDRAPLRSERGS</sequence>
<dbReference type="InterPro" id="IPR045031">
    <property type="entry name" value="DHP_synth-like"/>
</dbReference>
<evidence type="ECO:0000256" key="1">
    <source>
        <dbReference type="ARBA" id="ARBA00009503"/>
    </source>
</evidence>
<evidence type="ECO:0000259" key="2">
    <source>
        <dbReference type="PROSITE" id="PS50972"/>
    </source>
</evidence>
<protein>
    <submittedName>
        <fullName evidence="3">Dihydropteroate synthase</fullName>
    </submittedName>
</protein>
<dbReference type="SUPFAM" id="SSF51717">
    <property type="entry name" value="Dihydropteroate synthetase-like"/>
    <property type="match status" value="1"/>
</dbReference>
<dbReference type="Proteomes" id="UP001431656">
    <property type="component" value="Chromosome"/>
</dbReference>
<keyword evidence="4" id="KW-1185">Reference proteome</keyword>
<dbReference type="InterPro" id="IPR000489">
    <property type="entry name" value="Pterin-binding_dom"/>
</dbReference>
<name>A0AAN0MES2_9ACTN</name>
<dbReference type="Gene3D" id="3.20.20.20">
    <property type="entry name" value="Dihydropteroate synthase-like"/>
    <property type="match status" value="1"/>
</dbReference>
<dbReference type="GO" id="GO:0005829">
    <property type="term" value="C:cytosol"/>
    <property type="evidence" value="ECO:0007669"/>
    <property type="project" value="TreeGrafter"/>
</dbReference>
<dbReference type="GO" id="GO:0004156">
    <property type="term" value="F:dihydropteroate synthase activity"/>
    <property type="evidence" value="ECO:0007669"/>
    <property type="project" value="InterPro"/>
</dbReference>
<organism evidence="3 4">
    <name type="scientific">Brooklawnia propionicigenes</name>
    <dbReference type="NCBI Taxonomy" id="3041175"/>
    <lineage>
        <taxon>Bacteria</taxon>
        <taxon>Bacillati</taxon>
        <taxon>Actinomycetota</taxon>
        <taxon>Actinomycetes</taxon>
        <taxon>Propionibacteriales</taxon>
        <taxon>Propionibacteriaceae</taxon>
        <taxon>Brooklawnia</taxon>
    </lineage>
</organism>
<dbReference type="EMBL" id="AP028056">
    <property type="protein sequence ID" value="BEH00999.1"/>
    <property type="molecule type" value="Genomic_DNA"/>
</dbReference>
<gene>
    <name evidence="3" type="primary">folP_1</name>
    <name evidence="3" type="ORF">brsh051_02800</name>
</gene>
<dbReference type="KEGG" id="broo:brsh051_02800"/>
<dbReference type="PROSITE" id="PS50972">
    <property type="entry name" value="PTERIN_BINDING"/>
    <property type="match status" value="1"/>
</dbReference>
<dbReference type="NCBIfam" id="TIGR01496">
    <property type="entry name" value="DHPS"/>
    <property type="match status" value="1"/>
</dbReference>
<dbReference type="GO" id="GO:0009396">
    <property type="term" value="P:folic acid-containing compound biosynthetic process"/>
    <property type="evidence" value="ECO:0007669"/>
    <property type="project" value="InterPro"/>
</dbReference>
<reference evidence="3" key="1">
    <citation type="journal article" date="2024" name="Int. J. Syst. Evol. Microbiol.">
        <title>Brooklawnia propionicigenes sp. nov., a facultatively anaerobic, propionate-producing bacterium isolated from a methanogenic reactor treating waste from cattle farms.</title>
        <authorList>
            <person name="Akita Y."/>
            <person name="Ueki A."/>
            <person name="Tonouchi A."/>
            <person name="Sugawara Y."/>
            <person name="Honma S."/>
            <person name="Kaku N."/>
            <person name="Ueki K."/>
        </authorList>
    </citation>
    <scope>NUCLEOTIDE SEQUENCE</scope>
    <source>
        <strain evidence="3">SH051</strain>
    </source>
</reference>
<dbReference type="PANTHER" id="PTHR20941:SF8">
    <property type="entry name" value="INACTIVE DIHYDROPTEROATE SYNTHASE 2"/>
    <property type="match status" value="1"/>
</dbReference>
<evidence type="ECO:0000313" key="3">
    <source>
        <dbReference type="EMBL" id="BEH00999.1"/>
    </source>
</evidence>
<dbReference type="Pfam" id="PF00809">
    <property type="entry name" value="Pterin_bind"/>
    <property type="match status" value="1"/>
</dbReference>
<dbReference type="AlphaFoldDB" id="A0AAN0MES2"/>
<comment type="similarity">
    <text evidence="1">Belongs to the DHPS family.</text>
</comment>
<proteinExistence type="inferred from homology"/>
<accession>A0AAN0MES2</accession>
<feature type="domain" description="Pterin-binding" evidence="2">
    <location>
        <begin position="1"/>
        <end position="254"/>
    </location>
</feature>
<dbReference type="InterPro" id="IPR006390">
    <property type="entry name" value="DHP_synth_dom"/>
</dbReference>
<dbReference type="PANTHER" id="PTHR20941">
    <property type="entry name" value="FOLATE SYNTHESIS PROTEINS"/>
    <property type="match status" value="1"/>
</dbReference>
<evidence type="ECO:0000313" key="4">
    <source>
        <dbReference type="Proteomes" id="UP001431656"/>
    </source>
</evidence>
<dbReference type="InterPro" id="IPR011005">
    <property type="entry name" value="Dihydropteroate_synth-like_sf"/>
</dbReference>